<dbReference type="GO" id="GO:0004316">
    <property type="term" value="F:3-oxoacyl-[acyl-carrier-protein] reductase (NADPH) activity"/>
    <property type="evidence" value="ECO:0007669"/>
    <property type="project" value="UniProtKB-UniRule"/>
</dbReference>
<proteinExistence type="inferred from homology"/>
<dbReference type="InterPro" id="IPR050259">
    <property type="entry name" value="SDR"/>
</dbReference>
<gene>
    <name evidence="10" type="ORF">SCARUB_03296</name>
</gene>
<dbReference type="NCBIfam" id="TIGR01830">
    <property type="entry name" value="3oxo_ACP_reduc"/>
    <property type="match status" value="1"/>
</dbReference>
<organism evidence="10 11">
    <name type="scientific">Candidatus Scalindua rubra</name>
    <dbReference type="NCBI Taxonomy" id="1872076"/>
    <lineage>
        <taxon>Bacteria</taxon>
        <taxon>Pseudomonadati</taxon>
        <taxon>Planctomycetota</taxon>
        <taxon>Candidatus Brocadiia</taxon>
        <taxon>Candidatus Brocadiales</taxon>
        <taxon>Candidatus Scalinduaceae</taxon>
        <taxon>Candidatus Scalindua</taxon>
    </lineage>
</organism>
<dbReference type="InterPro" id="IPR011284">
    <property type="entry name" value="3oxo_ACP_reduc"/>
</dbReference>
<evidence type="ECO:0000256" key="8">
    <source>
        <dbReference type="RuleBase" id="RU366074"/>
    </source>
</evidence>
<feature type="binding site" evidence="7">
    <location>
        <position position="105"/>
    </location>
    <ligand>
        <name>NADP(+)</name>
        <dbReference type="ChEBI" id="CHEBI:58349"/>
    </ligand>
</feature>
<feature type="binding site" evidence="7">
    <location>
        <position position="203"/>
    </location>
    <ligand>
        <name>NADP(+)</name>
        <dbReference type="ChEBI" id="CHEBI:58349"/>
    </ligand>
</feature>
<comment type="subunit">
    <text evidence="8">Homotetramer.</text>
</comment>
<dbReference type="PANTHER" id="PTHR42879:SF2">
    <property type="entry name" value="3-OXOACYL-[ACYL-CARRIER-PROTEIN] REDUCTASE FABG"/>
    <property type="match status" value="1"/>
</dbReference>
<dbReference type="PANTHER" id="PTHR42879">
    <property type="entry name" value="3-OXOACYL-(ACYL-CARRIER-PROTEIN) REDUCTASE"/>
    <property type="match status" value="1"/>
</dbReference>
<keyword evidence="8" id="KW-0444">Lipid biosynthesis</keyword>
<dbReference type="GO" id="GO:0051287">
    <property type="term" value="F:NAD binding"/>
    <property type="evidence" value="ECO:0007669"/>
    <property type="project" value="UniProtKB-UniRule"/>
</dbReference>
<dbReference type="EMBL" id="MAYW01000108">
    <property type="protein sequence ID" value="ODS31575.1"/>
    <property type="molecule type" value="Genomic_DNA"/>
</dbReference>
<dbReference type="CDD" id="cd05333">
    <property type="entry name" value="BKR_SDR_c"/>
    <property type="match status" value="1"/>
</dbReference>
<dbReference type="InterPro" id="IPR036291">
    <property type="entry name" value="NAD(P)-bd_dom_sf"/>
</dbReference>
<dbReference type="EC" id="1.1.1.100" evidence="8"/>
<evidence type="ECO:0000256" key="7">
    <source>
        <dbReference type="PIRSR" id="PIRSR611284-2"/>
    </source>
</evidence>
<evidence type="ECO:0000313" key="10">
    <source>
        <dbReference type="EMBL" id="ODS31575.1"/>
    </source>
</evidence>
<comment type="similarity">
    <text evidence="2 8">Belongs to the short-chain dehydrogenases/reductases (SDR) family.</text>
</comment>
<evidence type="ECO:0000256" key="6">
    <source>
        <dbReference type="PIRSR" id="PIRSR611284-1"/>
    </source>
</evidence>
<evidence type="ECO:0000256" key="3">
    <source>
        <dbReference type="ARBA" id="ARBA00022857"/>
    </source>
</evidence>
<dbReference type="InterPro" id="IPR057326">
    <property type="entry name" value="KR_dom"/>
</dbReference>
<dbReference type="AlphaFoldDB" id="A0A1E3X7H7"/>
<dbReference type="GO" id="GO:0006633">
    <property type="term" value="P:fatty acid biosynthetic process"/>
    <property type="evidence" value="ECO:0007669"/>
    <property type="project" value="UniProtKB-UniPathway"/>
</dbReference>
<evidence type="ECO:0000259" key="9">
    <source>
        <dbReference type="SMART" id="SM00822"/>
    </source>
</evidence>
<dbReference type="FunFam" id="3.40.50.720:FF:000115">
    <property type="entry name" value="3-oxoacyl-[acyl-carrier-protein] reductase FabG"/>
    <property type="match status" value="1"/>
</dbReference>
<dbReference type="Gene3D" id="3.40.50.720">
    <property type="entry name" value="NAD(P)-binding Rossmann-like Domain"/>
    <property type="match status" value="1"/>
</dbReference>
<keyword evidence="8" id="KW-0443">Lipid metabolism</keyword>
<feature type="binding site" evidence="7">
    <location>
        <begin position="170"/>
        <end position="174"/>
    </location>
    <ligand>
        <name>NADP(+)</name>
        <dbReference type="ChEBI" id="CHEBI:58349"/>
    </ligand>
</feature>
<dbReference type="SMART" id="SM00822">
    <property type="entry name" value="PKS_KR"/>
    <property type="match status" value="1"/>
</dbReference>
<keyword evidence="4 8" id="KW-0560">Oxidoreductase</keyword>
<dbReference type="Pfam" id="PF13561">
    <property type="entry name" value="adh_short_C2"/>
    <property type="match status" value="1"/>
</dbReference>
<sequence>MGGFGFFYQQISLGGKEMKDKTAIVTGGTRGIGKAIVLELAKNGCNVAFNYARSDELANALVKEIELLGVKALAKKADVSDFESAKNMVKEVKDNFGQIDILVNNAGITKDKLLALMGENDWNDVINTNLKSVYNFSKAVIMTMVKQKRGSILNITSVSGIAGVAGQVNYSASKAGMIGFTKALAKEVGKANVNVNAIACGFIETDMTSSLPEEYKKKMTDMTSLKRFGKPEEVAKIAMFLLSDDAKYITGHVLTVDGGLAL</sequence>
<dbReference type="InterPro" id="IPR020904">
    <property type="entry name" value="Sc_DH/Rdtase_CS"/>
</dbReference>
<feature type="domain" description="Ketoreductase" evidence="9">
    <location>
        <begin position="21"/>
        <end position="206"/>
    </location>
</feature>
<comment type="catalytic activity">
    <reaction evidence="5 8">
        <text>a (3R)-hydroxyacyl-[ACP] + NADP(+) = a 3-oxoacyl-[ACP] + NADPH + H(+)</text>
        <dbReference type="Rhea" id="RHEA:17397"/>
        <dbReference type="Rhea" id="RHEA-COMP:9916"/>
        <dbReference type="Rhea" id="RHEA-COMP:9945"/>
        <dbReference type="ChEBI" id="CHEBI:15378"/>
        <dbReference type="ChEBI" id="CHEBI:57783"/>
        <dbReference type="ChEBI" id="CHEBI:58349"/>
        <dbReference type="ChEBI" id="CHEBI:78776"/>
        <dbReference type="ChEBI" id="CHEBI:78827"/>
        <dbReference type="EC" id="1.1.1.100"/>
    </reaction>
</comment>
<feature type="active site" description="Proton acceptor" evidence="6">
    <location>
        <position position="170"/>
    </location>
</feature>
<protein>
    <recommendedName>
        <fullName evidence="8">3-oxoacyl-[acyl-carrier-protein] reductase</fullName>
        <ecNumber evidence="8">1.1.1.100</ecNumber>
    </recommendedName>
</protein>
<dbReference type="PRINTS" id="PR00081">
    <property type="entry name" value="GDHRDH"/>
</dbReference>
<feature type="binding site" evidence="7">
    <location>
        <begin position="27"/>
        <end position="30"/>
    </location>
    <ligand>
        <name>NADP(+)</name>
        <dbReference type="ChEBI" id="CHEBI:58349"/>
    </ligand>
</feature>
<dbReference type="Proteomes" id="UP000094056">
    <property type="component" value="Unassembled WGS sequence"/>
</dbReference>
<dbReference type="NCBIfam" id="NF009466">
    <property type="entry name" value="PRK12826.1-2"/>
    <property type="match status" value="1"/>
</dbReference>
<evidence type="ECO:0000256" key="2">
    <source>
        <dbReference type="ARBA" id="ARBA00006484"/>
    </source>
</evidence>
<keyword evidence="8" id="KW-0275">Fatty acid biosynthesis</keyword>
<dbReference type="PROSITE" id="PS00061">
    <property type="entry name" value="ADH_SHORT"/>
    <property type="match status" value="1"/>
</dbReference>
<dbReference type="SUPFAM" id="SSF51735">
    <property type="entry name" value="NAD(P)-binding Rossmann-fold domains"/>
    <property type="match status" value="1"/>
</dbReference>
<dbReference type="PRINTS" id="PR00080">
    <property type="entry name" value="SDRFAMILY"/>
</dbReference>
<evidence type="ECO:0000313" key="11">
    <source>
        <dbReference type="Proteomes" id="UP000094056"/>
    </source>
</evidence>
<evidence type="ECO:0000256" key="4">
    <source>
        <dbReference type="ARBA" id="ARBA00023002"/>
    </source>
</evidence>
<dbReference type="PATRIC" id="fig|1872076.5.peg.3922"/>
<evidence type="ECO:0000256" key="5">
    <source>
        <dbReference type="ARBA" id="ARBA00048508"/>
    </source>
</evidence>
<comment type="pathway">
    <text evidence="8">Lipid metabolism; fatty acid biosynthesis.</text>
</comment>
<dbReference type="UniPathway" id="UPA00094"/>
<name>A0A1E3X7H7_9BACT</name>
<comment type="function">
    <text evidence="1 8">Catalyzes the NADPH-dependent reduction of beta-ketoacyl-ACP substrates to beta-hydroxyacyl-ACP products, the first reductive step in the elongation cycle of fatty acid biosynthesis.</text>
</comment>
<comment type="caution">
    <text evidence="10">The sequence shown here is derived from an EMBL/GenBank/DDBJ whole genome shotgun (WGS) entry which is preliminary data.</text>
</comment>
<evidence type="ECO:0000256" key="1">
    <source>
        <dbReference type="ARBA" id="ARBA00002607"/>
    </source>
</evidence>
<keyword evidence="8" id="KW-0276">Fatty acid metabolism</keyword>
<accession>A0A1E3X7H7</accession>
<dbReference type="InterPro" id="IPR002347">
    <property type="entry name" value="SDR_fam"/>
</dbReference>
<keyword evidence="3 7" id="KW-0521">NADP</keyword>
<dbReference type="NCBIfam" id="NF005559">
    <property type="entry name" value="PRK07231.1"/>
    <property type="match status" value="1"/>
</dbReference>
<reference evidence="10 11" key="1">
    <citation type="submission" date="2016-07" db="EMBL/GenBank/DDBJ databases">
        <title>Draft genome of Scalindua rubra, obtained from a brine-seawater interface in the Red Sea, sheds light on salt adaptation in anammox bacteria.</title>
        <authorList>
            <person name="Speth D.R."/>
            <person name="Lagkouvardos I."/>
            <person name="Wang Y."/>
            <person name="Qian P.-Y."/>
            <person name="Dutilh B.E."/>
            <person name="Jetten M.S."/>
        </authorList>
    </citation>
    <scope>NUCLEOTIDE SEQUENCE [LARGE SCALE GENOMIC DNA]</scope>
    <source>
        <strain evidence="10">BSI-1</strain>
    </source>
</reference>